<evidence type="ECO:0000313" key="3">
    <source>
        <dbReference type="Proteomes" id="UP000236527"/>
    </source>
</evidence>
<accession>A0A2H6LHH1</accession>
<reference evidence="3" key="1">
    <citation type="journal article" date="2018" name="Genome Announc.">
        <title>Draft Genome Sequence of the Nitrogen-Fixing and Hormogonia-Inducing Cyanobacterium Nostoc cycadae Strain WK-1, Isolated from the Coralloid Roots of Cycas revoluta.</title>
        <authorList>
            <person name="Kanesaki Y."/>
            <person name="Hirose M."/>
            <person name="Hirose Y."/>
            <person name="Fujisawa T."/>
            <person name="Nakamura Y."/>
            <person name="Watanabe S."/>
            <person name="Matsunaga S."/>
            <person name="Uchida H."/>
            <person name="Murakami A."/>
        </authorList>
    </citation>
    <scope>NUCLEOTIDE SEQUENCE [LARGE SCALE GENOMIC DNA]</scope>
    <source>
        <strain evidence="3">WK-1</strain>
    </source>
</reference>
<dbReference type="Gene3D" id="1.20.5.1000">
    <property type="entry name" value="arf6 gtpase in complex with a specific effector, jip4"/>
    <property type="match status" value="1"/>
</dbReference>
<keyword evidence="3" id="KW-1185">Reference proteome</keyword>
<proteinExistence type="predicted"/>
<feature type="region of interest" description="Disordered" evidence="1">
    <location>
        <begin position="1"/>
        <end position="26"/>
    </location>
</feature>
<comment type="caution">
    <text evidence="2">The sequence shown here is derived from an EMBL/GenBank/DDBJ whole genome shotgun (WGS) entry which is preliminary data.</text>
</comment>
<gene>
    <name evidence="2" type="ORF">NCWK1_2429</name>
</gene>
<protein>
    <submittedName>
        <fullName evidence="2">Uncharacterized protein</fullName>
    </submittedName>
</protein>
<name>A0A2H6LHH1_9NOSO</name>
<organism evidence="2 3">
    <name type="scientific">Nostoc cycadae WK-1</name>
    <dbReference type="NCBI Taxonomy" id="1861711"/>
    <lineage>
        <taxon>Bacteria</taxon>
        <taxon>Bacillati</taxon>
        <taxon>Cyanobacteriota</taxon>
        <taxon>Cyanophyceae</taxon>
        <taxon>Nostocales</taxon>
        <taxon>Nostocaceae</taxon>
        <taxon>Nostoc</taxon>
    </lineage>
</organism>
<dbReference type="EMBL" id="BDGE01000040">
    <property type="protein sequence ID" value="GBE92671.1"/>
    <property type="molecule type" value="Genomic_DNA"/>
</dbReference>
<sequence length="76" mass="9464">MKRERSHLKQKHSHLQRERSHLKQECSHLQQERSYLKQEYSCLEREKPRLGDRCYDSEDRRSRKYAKFLRTLKVFG</sequence>
<dbReference type="AlphaFoldDB" id="A0A2H6LHH1"/>
<dbReference type="Proteomes" id="UP000236527">
    <property type="component" value="Unassembled WGS sequence"/>
</dbReference>
<feature type="compositionally biased region" description="Basic residues" evidence="1">
    <location>
        <begin position="1"/>
        <end position="14"/>
    </location>
</feature>
<evidence type="ECO:0000313" key="2">
    <source>
        <dbReference type="EMBL" id="GBE92671.1"/>
    </source>
</evidence>
<evidence type="ECO:0000256" key="1">
    <source>
        <dbReference type="SAM" id="MobiDB-lite"/>
    </source>
</evidence>
<feature type="compositionally biased region" description="Basic and acidic residues" evidence="1">
    <location>
        <begin position="15"/>
        <end position="26"/>
    </location>
</feature>